<feature type="domain" description="Prohead serine protease" evidence="4">
    <location>
        <begin position="42"/>
        <end position="155"/>
    </location>
</feature>
<dbReference type="GO" id="GO:0006508">
    <property type="term" value="P:proteolysis"/>
    <property type="evidence" value="ECO:0007669"/>
    <property type="project" value="UniProtKB-KW"/>
</dbReference>
<evidence type="ECO:0000313" key="6">
    <source>
        <dbReference type="Proteomes" id="UP000447876"/>
    </source>
</evidence>
<name>A0A7X3CLD6_9BACL</name>
<gene>
    <name evidence="5" type="ORF">GNP95_00205</name>
</gene>
<dbReference type="Proteomes" id="UP000447876">
    <property type="component" value="Unassembled WGS sequence"/>
</dbReference>
<dbReference type="InterPro" id="IPR054613">
    <property type="entry name" value="Peptidase_S78_dom"/>
</dbReference>
<dbReference type="AlphaFoldDB" id="A0A7X3CLD6"/>
<keyword evidence="1" id="KW-1188">Viral release from host cell</keyword>
<dbReference type="RefSeq" id="WP_155608931.1">
    <property type="nucleotide sequence ID" value="NZ_WNZW01000001.1"/>
</dbReference>
<evidence type="ECO:0000256" key="3">
    <source>
        <dbReference type="ARBA" id="ARBA00022801"/>
    </source>
</evidence>
<comment type="caution">
    <text evidence="5">The sequence shown here is derived from an EMBL/GenBank/DDBJ whole genome shotgun (WGS) entry which is preliminary data.</text>
</comment>
<dbReference type="GO" id="GO:0008233">
    <property type="term" value="F:peptidase activity"/>
    <property type="evidence" value="ECO:0007669"/>
    <property type="project" value="UniProtKB-KW"/>
</dbReference>
<dbReference type="Pfam" id="PF04586">
    <property type="entry name" value="Peptidase_S78"/>
    <property type="match status" value="1"/>
</dbReference>
<proteinExistence type="predicted"/>
<evidence type="ECO:0000313" key="5">
    <source>
        <dbReference type="EMBL" id="MUG43439.1"/>
    </source>
</evidence>
<keyword evidence="3" id="KW-0378">Hydrolase</keyword>
<dbReference type="OrthoDB" id="2608560at2"/>
<evidence type="ECO:0000256" key="1">
    <source>
        <dbReference type="ARBA" id="ARBA00022612"/>
    </source>
</evidence>
<evidence type="ECO:0000259" key="4">
    <source>
        <dbReference type="Pfam" id="PF04586"/>
    </source>
</evidence>
<accession>A0A7X3CLD6</accession>
<keyword evidence="2" id="KW-0645">Protease</keyword>
<reference evidence="5 6" key="1">
    <citation type="submission" date="2019-11" db="EMBL/GenBank/DDBJ databases">
        <title>Draft genome sequences of five Paenibacillus species of dairy origin.</title>
        <authorList>
            <person name="Olajide A.M."/>
            <person name="Chen S."/>
            <person name="Lapointe G."/>
        </authorList>
    </citation>
    <scope>NUCLEOTIDE SEQUENCE [LARGE SCALE GENOMIC DNA]</scope>
    <source>
        <strain evidence="5 6">12CR55</strain>
    </source>
</reference>
<dbReference type="EMBL" id="WNZW01000001">
    <property type="protein sequence ID" value="MUG43439.1"/>
    <property type="molecule type" value="Genomic_DNA"/>
</dbReference>
<protein>
    <recommendedName>
        <fullName evidence="4">Prohead serine protease domain-containing protein</fullName>
    </recommendedName>
</protein>
<evidence type="ECO:0000256" key="2">
    <source>
        <dbReference type="ARBA" id="ARBA00022670"/>
    </source>
</evidence>
<sequence length="187" mass="21924">MEKAIFGCAIPFEDYPCWSYDEDSRTHTFERVNPLGIMTDGMVGMLEDHSFDKQLGRTDNGTLSLYINNRGLFFRLRPTNKAAYSCYKRVKRNALRHCSIGYLSHKKDLIRVSDDEEKIKKLQASGDERVIFQELREIQLYEITLTNHPKQDYTFCTTNKRDERFVGIDWDKPITITKGRLNHENDC</sequence>
<organism evidence="5 6">
    <name type="scientific">Paenibacillus woosongensis</name>
    <dbReference type="NCBI Taxonomy" id="307580"/>
    <lineage>
        <taxon>Bacteria</taxon>
        <taxon>Bacillati</taxon>
        <taxon>Bacillota</taxon>
        <taxon>Bacilli</taxon>
        <taxon>Bacillales</taxon>
        <taxon>Paenibacillaceae</taxon>
        <taxon>Paenibacillus</taxon>
    </lineage>
</organism>